<evidence type="ECO:0000313" key="1">
    <source>
        <dbReference type="EMBL" id="CAA6806424.1"/>
    </source>
</evidence>
<name>A0A6S6SP05_9GAMM</name>
<gene>
    <name evidence="1" type="ORF">HELGO_WM12175</name>
</gene>
<dbReference type="AlphaFoldDB" id="A0A6S6SP05"/>
<protein>
    <recommendedName>
        <fullName evidence="2">DUF4255 domain-containing protein</fullName>
    </recommendedName>
</protein>
<organism evidence="1">
    <name type="scientific">uncultured Thiotrichaceae bacterium</name>
    <dbReference type="NCBI Taxonomy" id="298394"/>
    <lineage>
        <taxon>Bacteria</taxon>
        <taxon>Pseudomonadati</taxon>
        <taxon>Pseudomonadota</taxon>
        <taxon>Gammaproteobacteria</taxon>
        <taxon>Thiotrichales</taxon>
        <taxon>Thiotrichaceae</taxon>
        <taxon>environmental samples</taxon>
    </lineage>
</organism>
<proteinExistence type="predicted"/>
<evidence type="ECO:0008006" key="2">
    <source>
        <dbReference type="Google" id="ProtNLM"/>
    </source>
</evidence>
<sequence length="147" mass="16780">MSFDRISLQLSEWANTVLNGPTVSLSRPGALSDSDSPWVSLYLFQLQESTLRSTHNRNEYQTLLRYLVTVHGGDDQESHRLLGDLFIAASQTDLFDISQEMLPYDFWTAMHIPPIPSFIIEILYTQSKPQKPAKPVKELIIDTQQLD</sequence>
<reference evidence="1" key="1">
    <citation type="submission" date="2020-01" db="EMBL/GenBank/DDBJ databases">
        <authorList>
            <person name="Meier V. D."/>
            <person name="Meier V D."/>
        </authorList>
    </citation>
    <scope>NUCLEOTIDE SEQUENCE</scope>
    <source>
        <strain evidence="1">HLG_WM_MAG_07</strain>
    </source>
</reference>
<dbReference type="EMBL" id="CACVAY010000030">
    <property type="protein sequence ID" value="CAA6806424.1"/>
    <property type="molecule type" value="Genomic_DNA"/>
</dbReference>
<accession>A0A6S6SP05</accession>